<keyword evidence="1" id="KW-0812">Transmembrane</keyword>
<reference evidence="2 3" key="1">
    <citation type="journal article" date="2018" name="Nat. Ecol. Evol.">
        <title>Pezizomycetes genomes reveal the molecular basis of ectomycorrhizal truffle lifestyle.</title>
        <authorList>
            <person name="Murat C."/>
            <person name="Payen T."/>
            <person name="Noel B."/>
            <person name="Kuo A."/>
            <person name="Morin E."/>
            <person name="Chen J."/>
            <person name="Kohler A."/>
            <person name="Krizsan K."/>
            <person name="Balestrini R."/>
            <person name="Da Silva C."/>
            <person name="Montanini B."/>
            <person name="Hainaut M."/>
            <person name="Levati E."/>
            <person name="Barry K.W."/>
            <person name="Belfiori B."/>
            <person name="Cichocki N."/>
            <person name="Clum A."/>
            <person name="Dockter R.B."/>
            <person name="Fauchery L."/>
            <person name="Guy J."/>
            <person name="Iotti M."/>
            <person name="Le Tacon F."/>
            <person name="Lindquist E.A."/>
            <person name="Lipzen A."/>
            <person name="Malagnac F."/>
            <person name="Mello A."/>
            <person name="Molinier V."/>
            <person name="Miyauchi S."/>
            <person name="Poulain J."/>
            <person name="Riccioni C."/>
            <person name="Rubini A."/>
            <person name="Sitrit Y."/>
            <person name="Splivallo R."/>
            <person name="Traeger S."/>
            <person name="Wang M."/>
            <person name="Zifcakova L."/>
            <person name="Wipf D."/>
            <person name="Zambonelli A."/>
            <person name="Paolocci F."/>
            <person name="Nowrousian M."/>
            <person name="Ottonello S."/>
            <person name="Baldrian P."/>
            <person name="Spatafora J.W."/>
            <person name="Henrissat B."/>
            <person name="Nagy L.G."/>
            <person name="Aury J.M."/>
            <person name="Wincker P."/>
            <person name="Grigoriev I.V."/>
            <person name="Bonfante P."/>
            <person name="Martin F.M."/>
        </authorList>
    </citation>
    <scope>NUCLEOTIDE SEQUENCE [LARGE SCALE GENOMIC DNA]</scope>
    <source>
        <strain evidence="2 3">ATCC MYA-4762</strain>
    </source>
</reference>
<evidence type="ECO:0000313" key="3">
    <source>
        <dbReference type="Proteomes" id="UP000267821"/>
    </source>
</evidence>
<evidence type="ECO:0000313" key="2">
    <source>
        <dbReference type="EMBL" id="RPB27686.1"/>
    </source>
</evidence>
<organism evidence="2 3">
    <name type="scientific">Terfezia boudieri ATCC MYA-4762</name>
    <dbReference type="NCBI Taxonomy" id="1051890"/>
    <lineage>
        <taxon>Eukaryota</taxon>
        <taxon>Fungi</taxon>
        <taxon>Dikarya</taxon>
        <taxon>Ascomycota</taxon>
        <taxon>Pezizomycotina</taxon>
        <taxon>Pezizomycetes</taxon>
        <taxon>Pezizales</taxon>
        <taxon>Pezizaceae</taxon>
        <taxon>Terfezia</taxon>
    </lineage>
</organism>
<accession>A0A3N4LXQ9</accession>
<keyword evidence="1" id="KW-1133">Transmembrane helix</keyword>
<evidence type="ECO:0000256" key="1">
    <source>
        <dbReference type="SAM" id="Phobius"/>
    </source>
</evidence>
<keyword evidence="3" id="KW-1185">Reference proteome</keyword>
<keyword evidence="1" id="KW-0472">Membrane</keyword>
<dbReference type="AlphaFoldDB" id="A0A3N4LXQ9"/>
<gene>
    <name evidence="2" type="ORF">L211DRAFT_565116</name>
</gene>
<dbReference type="EMBL" id="ML121531">
    <property type="protein sequence ID" value="RPB27686.1"/>
    <property type="molecule type" value="Genomic_DNA"/>
</dbReference>
<sequence length="85" mass="9771">MDFFLHLTDRHGEEICPSQNDNLWKNISVALFIATTFGGTIVYIYNLRTSLLQSFLYSGRDYVQYFFGPRAYNAKVEPVSSLVPL</sequence>
<name>A0A3N4LXQ9_9PEZI</name>
<proteinExistence type="predicted"/>
<dbReference type="InParanoid" id="A0A3N4LXQ9"/>
<protein>
    <submittedName>
        <fullName evidence="2">Uncharacterized protein</fullName>
    </submittedName>
</protein>
<dbReference type="Proteomes" id="UP000267821">
    <property type="component" value="Unassembled WGS sequence"/>
</dbReference>
<feature type="transmembrane region" description="Helical" evidence="1">
    <location>
        <begin position="27"/>
        <end position="45"/>
    </location>
</feature>